<sequence>MSTTQFIAIQNETVEIFLQTLHTDPDSIANVLISDQTFRFGKGVIQWSLHDNKPSIVIMLDCRHNVIWTLNWAPPSGQAILVPRRRDISTERCDIVINAPEGQKPVFEMVKYSPPDSHGHVPDATMWLKGDIVIRLEWAQCFLG</sequence>
<reference evidence="1" key="1">
    <citation type="submission" date="2021-07" db="EMBL/GenBank/DDBJ databases">
        <authorList>
            <person name="Durling M."/>
        </authorList>
    </citation>
    <scope>NUCLEOTIDE SEQUENCE</scope>
</reference>
<organism evidence="1 2">
    <name type="scientific">Hymenoscyphus fraxineus</name>
    <dbReference type="NCBI Taxonomy" id="746836"/>
    <lineage>
        <taxon>Eukaryota</taxon>
        <taxon>Fungi</taxon>
        <taxon>Dikarya</taxon>
        <taxon>Ascomycota</taxon>
        <taxon>Pezizomycotina</taxon>
        <taxon>Leotiomycetes</taxon>
        <taxon>Helotiales</taxon>
        <taxon>Helotiaceae</taxon>
        <taxon>Hymenoscyphus</taxon>
    </lineage>
</organism>
<protein>
    <submittedName>
        <fullName evidence="1">Uncharacterized protein</fullName>
    </submittedName>
</protein>
<dbReference type="AlphaFoldDB" id="A0A9N9LCZ6"/>
<dbReference type="EMBL" id="CAJVRL010000104">
    <property type="protein sequence ID" value="CAG8961212.1"/>
    <property type="molecule type" value="Genomic_DNA"/>
</dbReference>
<name>A0A9N9LCZ6_9HELO</name>
<dbReference type="Proteomes" id="UP000696280">
    <property type="component" value="Unassembled WGS sequence"/>
</dbReference>
<evidence type="ECO:0000313" key="1">
    <source>
        <dbReference type="EMBL" id="CAG8961212.1"/>
    </source>
</evidence>
<proteinExistence type="predicted"/>
<accession>A0A9N9LCZ6</accession>
<comment type="caution">
    <text evidence="1">The sequence shown here is derived from an EMBL/GenBank/DDBJ whole genome shotgun (WGS) entry which is preliminary data.</text>
</comment>
<gene>
    <name evidence="1" type="ORF">HYFRA_00013268</name>
</gene>
<evidence type="ECO:0000313" key="2">
    <source>
        <dbReference type="Proteomes" id="UP000696280"/>
    </source>
</evidence>
<keyword evidence="2" id="KW-1185">Reference proteome</keyword>